<dbReference type="AlphaFoldDB" id="A0A6L9MTF1"/>
<keyword evidence="3" id="KW-1185">Reference proteome</keyword>
<dbReference type="PANTHER" id="PTHR35006:SF1">
    <property type="entry name" value="BLL2941 PROTEIN"/>
    <property type="match status" value="1"/>
</dbReference>
<dbReference type="PANTHER" id="PTHR35006">
    <property type="entry name" value="GLYOXALASE FAMILY PROTEIN (AFU_ORTHOLOGUE AFUA_5G14830)"/>
    <property type="match status" value="1"/>
</dbReference>
<gene>
    <name evidence="2" type="ORF">GTW09_07335</name>
</gene>
<dbReference type="Gene3D" id="3.10.180.10">
    <property type="entry name" value="2,3-Dihydroxybiphenyl 1,2-Dioxygenase, domain 1"/>
    <property type="match status" value="1"/>
</dbReference>
<dbReference type="CDD" id="cd07262">
    <property type="entry name" value="VOC_like"/>
    <property type="match status" value="1"/>
</dbReference>
<dbReference type="Proteomes" id="UP000478837">
    <property type="component" value="Unassembled WGS sequence"/>
</dbReference>
<dbReference type="InterPro" id="IPR004360">
    <property type="entry name" value="Glyas_Fos-R_dOase_dom"/>
</dbReference>
<evidence type="ECO:0000313" key="3">
    <source>
        <dbReference type="Proteomes" id="UP000478837"/>
    </source>
</evidence>
<organism evidence="2 3">
    <name type="scientific">Alteromonas hispanica</name>
    <dbReference type="NCBI Taxonomy" id="315421"/>
    <lineage>
        <taxon>Bacteria</taxon>
        <taxon>Pseudomonadati</taxon>
        <taxon>Pseudomonadota</taxon>
        <taxon>Gammaproteobacteria</taxon>
        <taxon>Alteromonadales</taxon>
        <taxon>Alteromonadaceae</taxon>
        <taxon>Alteromonas/Salinimonas group</taxon>
        <taxon>Alteromonas</taxon>
    </lineage>
</organism>
<dbReference type="InterPro" id="IPR037523">
    <property type="entry name" value="VOC_core"/>
</dbReference>
<dbReference type="InterPro" id="IPR029068">
    <property type="entry name" value="Glyas_Bleomycin-R_OHBP_Dase"/>
</dbReference>
<dbReference type="RefSeq" id="WP_071980998.1">
    <property type="nucleotide sequence ID" value="NZ_JAAAWP010000003.1"/>
</dbReference>
<name>A0A6L9MTF1_9ALTE</name>
<dbReference type="EMBL" id="JAAAWP010000003">
    <property type="protein sequence ID" value="NDW21327.1"/>
    <property type="molecule type" value="Genomic_DNA"/>
</dbReference>
<feature type="domain" description="VOC" evidence="1">
    <location>
        <begin position="1"/>
        <end position="124"/>
    </location>
</feature>
<evidence type="ECO:0000313" key="2">
    <source>
        <dbReference type="EMBL" id="NDW21327.1"/>
    </source>
</evidence>
<proteinExistence type="predicted"/>
<reference evidence="2 3" key="1">
    <citation type="submission" date="2020-01" db="EMBL/GenBank/DDBJ databases">
        <title>Genomes of bacteria type strains.</title>
        <authorList>
            <person name="Chen J."/>
            <person name="Zhu S."/>
            <person name="Yang J."/>
        </authorList>
    </citation>
    <scope>NUCLEOTIDE SEQUENCE [LARGE SCALE GENOMIC DNA]</scope>
    <source>
        <strain evidence="2 3">LMG 22958</strain>
    </source>
</reference>
<comment type="caution">
    <text evidence="2">The sequence shown here is derived from an EMBL/GenBank/DDBJ whole genome shotgun (WGS) entry which is preliminary data.</text>
</comment>
<evidence type="ECO:0000259" key="1">
    <source>
        <dbReference type="PROSITE" id="PS51819"/>
    </source>
</evidence>
<accession>A0A6L9MTF1</accession>
<dbReference type="PROSITE" id="PS51819">
    <property type="entry name" value="VOC"/>
    <property type="match status" value="1"/>
</dbReference>
<dbReference type="Pfam" id="PF00903">
    <property type="entry name" value="Glyoxalase"/>
    <property type="match status" value="1"/>
</dbReference>
<dbReference type="SUPFAM" id="SSF54593">
    <property type="entry name" value="Glyoxalase/Bleomycin resistance protein/Dihydroxybiphenyl dioxygenase"/>
    <property type="match status" value="1"/>
</dbReference>
<protein>
    <submittedName>
        <fullName evidence="2">VOC family protein</fullName>
    </submittedName>
</protein>
<sequence length="127" mass="13845">MFSHVMLGANDLEASKKFYDAILGVLGFDAGVYDEHGRIFYFTPKGILALTKPINGEEATHGNGFTLGLAARSPEVVDEWFKVGSENGGVVCEDPPGIRGTEERQLYLAYLRDPAGNKLCATHIIQK</sequence>